<gene>
    <name evidence="12" type="ORF">BSL78_05422</name>
</gene>
<dbReference type="PANTHER" id="PTHR47767:SF1">
    <property type="entry name" value="ADHESION G PROTEIN-COUPLED RECEPTOR G7"/>
    <property type="match status" value="1"/>
</dbReference>
<feature type="transmembrane region" description="Helical" evidence="8">
    <location>
        <begin position="545"/>
        <end position="571"/>
    </location>
</feature>
<keyword evidence="5 8" id="KW-0472">Membrane</keyword>
<evidence type="ECO:0008006" key="14">
    <source>
        <dbReference type="Google" id="ProtNLM"/>
    </source>
</evidence>
<evidence type="ECO:0000259" key="10">
    <source>
        <dbReference type="PROSITE" id="PS50261"/>
    </source>
</evidence>
<feature type="transmembrane region" description="Helical" evidence="8">
    <location>
        <begin position="583"/>
        <end position="604"/>
    </location>
</feature>
<keyword evidence="13" id="KW-1185">Reference proteome</keyword>
<dbReference type="Pfam" id="PF00002">
    <property type="entry name" value="7tm_2"/>
    <property type="match status" value="2"/>
</dbReference>
<evidence type="ECO:0000313" key="13">
    <source>
        <dbReference type="Proteomes" id="UP000230750"/>
    </source>
</evidence>
<feature type="domain" description="HYR" evidence="11">
    <location>
        <begin position="1"/>
        <end position="39"/>
    </location>
</feature>
<sequence length="821" mass="89378">DRSHQPGQSFMVGLTTVTYVFSDASNNIARCIFNVIVTTEDTTPPSITGCPVQPVVEQVELGTIGTFVTWTPPTATDLSEPVTVNVNQNPGSFFLVGAMVITYTFTDAENNQNICRFDVVVITTDTTPPTISNCPTAGASTSIELGLLDGVVFWTEPTATDLAGATLLPRTGRPGDSFPLGTTPIVYVFTDPSGNEATCTFIVTVTTATELENQLMDIINTLSGENITTKEVAMSSESIAEISDVEDFLEEDPQRVELVISSLESVVRAGEGSLNVTDPVVRTINNLMNLDRDVLEDGMIEGGRAVAALEGQISNFQTNDGNFSTVLDNVGVTAVKIDARSVGSSLAYANILPENETLLVDGAIQEGNTRLFSDGDAIPLERTAISISVPKTVLDLLGGAGVELTAVPVTFIIYGNDVLFRPSMPTEAEENIEEEDKSTVTERVASQIISAIIRTENTSIVKLPPGSPVIATFSNLKISVEETIEAQDCVVWSYNENTGEGFWTKDGCKRMFHDNHDLTMCSCDRLGSFAILIRVRKGPVEDQVALYYITLIGSIISGLALVGCLIIFVSLKSFRSKQPTHIHINLCLSLLGFYIAFLLSPLAVGKEIHCTVASVFIHFFCLATLAWMSAEAVNMITGCLCSSVVFLDNSTNFQFASYCFIHPGYALYFGFLTEVGAMFVFNFIIFIWVIRKILCRPLLVSQTAKNAKRNEIIKRVRHAIVFWFVLGLSWIFGFSAAVDTKTLIFDYLYCFFISMQGILMFLLLCVANPAFKEKFKTTDSTQTKVTRQAKTKNLSSSQLGSSSQSNIPMDSMDNPSTSATE</sequence>
<comment type="subcellular location">
    <subcellularLocation>
        <location evidence="1">Membrane</location>
        <topology evidence="1">Multi-pass membrane protein</topology>
    </subcellularLocation>
</comment>
<evidence type="ECO:0000256" key="6">
    <source>
        <dbReference type="ARBA" id="ARBA00023157"/>
    </source>
</evidence>
<proteinExistence type="predicted"/>
<dbReference type="PANTHER" id="PTHR47767">
    <property type="entry name" value="ADHESION G PROTEIN-COUPLED RECEPTOR G7"/>
    <property type="match status" value="1"/>
</dbReference>
<keyword evidence="3" id="KW-0677">Repeat</keyword>
<evidence type="ECO:0000256" key="7">
    <source>
        <dbReference type="SAM" id="MobiDB-lite"/>
    </source>
</evidence>
<keyword evidence="4 8" id="KW-1133">Transmembrane helix</keyword>
<evidence type="ECO:0000259" key="9">
    <source>
        <dbReference type="PROSITE" id="PS50221"/>
    </source>
</evidence>
<evidence type="ECO:0000256" key="5">
    <source>
        <dbReference type="ARBA" id="ARBA00023136"/>
    </source>
</evidence>
<dbReference type="InterPro" id="IPR000832">
    <property type="entry name" value="GPCR_2_secretin-like"/>
</dbReference>
<keyword evidence="2 8" id="KW-0812">Transmembrane</keyword>
<feature type="transmembrane region" description="Helical" evidence="8">
    <location>
        <begin position="744"/>
        <end position="766"/>
    </location>
</feature>
<dbReference type="InterPro" id="IPR046338">
    <property type="entry name" value="GAIN_dom_sf"/>
</dbReference>
<evidence type="ECO:0000256" key="3">
    <source>
        <dbReference type="ARBA" id="ARBA00022737"/>
    </source>
</evidence>
<accession>A0A2G8LBN7</accession>
<dbReference type="GO" id="GO:0016020">
    <property type="term" value="C:membrane"/>
    <property type="evidence" value="ECO:0007669"/>
    <property type="project" value="UniProtKB-SubCell"/>
</dbReference>
<dbReference type="PROSITE" id="PS50825">
    <property type="entry name" value="HYR"/>
    <property type="match status" value="3"/>
</dbReference>
<evidence type="ECO:0000256" key="4">
    <source>
        <dbReference type="ARBA" id="ARBA00022989"/>
    </source>
</evidence>
<feature type="compositionally biased region" description="Low complexity" evidence="7">
    <location>
        <begin position="794"/>
        <end position="805"/>
    </location>
</feature>
<dbReference type="InterPro" id="IPR003410">
    <property type="entry name" value="HYR_dom"/>
</dbReference>
<dbReference type="PROSITE" id="PS50221">
    <property type="entry name" value="GAIN_B"/>
    <property type="match status" value="1"/>
</dbReference>
<evidence type="ECO:0000256" key="1">
    <source>
        <dbReference type="ARBA" id="ARBA00004141"/>
    </source>
</evidence>
<evidence type="ECO:0000256" key="8">
    <source>
        <dbReference type="SAM" id="Phobius"/>
    </source>
</evidence>
<feature type="domain" description="HYR" evidence="11">
    <location>
        <begin position="40"/>
        <end position="123"/>
    </location>
</feature>
<dbReference type="PRINTS" id="PR00249">
    <property type="entry name" value="GPCRSECRETIN"/>
</dbReference>
<dbReference type="PROSITE" id="PS50261">
    <property type="entry name" value="G_PROTEIN_RECEP_F2_4"/>
    <property type="match status" value="1"/>
</dbReference>
<dbReference type="Proteomes" id="UP000230750">
    <property type="component" value="Unassembled WGS sequence"/>
</dbReference>
<feature type="domain" description="G-protein coupled receptors family 2 profile 2" evidence="10">
    <location>
        <begin position="546"/>
        <end position="768"/>
    </location>
</feature>
<evidence type="ECO:0000313" key="12">
    <source>
        <dbReference type="EMBL" id="PIK57647.1"/>
    </source>
</evidence>
<feature type="non-terminal residue" evidence="12">
    <location>
        <position position="1"/>
    </location>
</feature>
<dbReference type="GO" id="GO:0004930">
    <property type="term" value="F:G protein-coupled receptor activity"/>
    <property type="evidence" value="ECO:0007669"/>
    <property type="project" value="InterPro"/>
</dbReference>
<dbReference type="SMART" id="SM00303">
    <property type="entry name" value="GPS"/>
    <property type="match status" value="1"/>
</dbReference>
<comment type="caution">
    <text evidence="12">The sequence shown here is derived from an EMBL/GenBank/DDBJ whole genome shotgun (WGS) entry which is preliminary data.</text>
</comment>
<feature type="domain" description="HYR" evidence="11">
    <location>
        <begin position="124"/>
        <end position="207"/>
    </location>
</feature>
<feature type="transmembrane region" description="Helical" evidence="8">
    <location>
        <begin position="677"/>
        <end position="699"/>
    </location>
</feature>
<name>A0A2G8LBN7_STIJA</name>
<feature type="transmembrane region" description="Helical" evidence="8">
    <location>
        <begin position="720"/>
        <end position="738"/>
    </location>
</feature>
<dbReference type="Gene3D" id="1.20.1070.10">
    <property type="entry name" value="Rhodopsin 7-helix transmembrane proteins"/>
    <property type="match status" value="2"/>
</dbReference>
<dbReference type="EMBL" id="MRZV01000136">
    <property type="protein sequence ID" value="PIK57647.1"/>
    <property type="molecule type" value="Genomic_DNA"/>
</dbReference>
<dbReference type="InterPro" id="IPR000203">
    <property type="entry name" value="GPS"/>
</dbReference>
<reference evidence="12 13" key="1">
    <citation type="journal article" date="2017" name="PLoS Biol.">
        <title>The sea cucumber genome provides insights into morphological evolution and visceral regeneration.</title>
        <authorList>
            <person name="Zhang X."/>
            <person name="Sun L."/>
            <person name="Yuan J."/>
            <person name="Sun Y."/>
            <person name="Gao Y."/>
            <person name="Zhang L."/>
            <person name="Li S."/>
            <person name="Dai H."/>
            <person name="Hamel J.F."/>
            <person name="Liu C."/>
            <person name="Yu Y."/>
            <person name="Liu S."/>
            <person name="Lin W."/>
            <person name="Guo K."/>
            <person name="Jin S."/>
            <person name="Xu P."/>
            <person name="Storey K.B."/>
            <person name="Huan P."/>
            <person name="Zhang T."/>
            <person name="Zhou Y."/>
            <person name="Zhang J."/>
            <person name="Lin C."/>
            <person name="Li X."/>
            <person name="Xing L."/>
            <person name="Huo D."/>
            <person name="Sun M."/>
            <person name="Wang L."/>
            <person name="Mercier A."/>
            <person name="Li F."/>
            <person name="Yang H."/>
            <person name="Xiang J."/>
        </authorList>
    </citation>
    <scope>NUCLEOTIDE SEQUENCE [LARGE SCALE GENOMIC DNA]</scope>
    <source>
        <strain evidence="12">Shaxun</strain>
        <tissue evidence="12">Muscle</tissue>
    </source>
</reference>
<dbReference type="Gene3D" id="2.60.220.50">
    <property type="match status" value="1"/>
</dbReference>
<dbReference type="Pfam" id="PF01825">
    <property type="entry name" value="GPS"/>
    <property type="match status" value="1"/>
</dbReference>
<keyword evidence="6" id="KW-1015">Disulfide bond</keyword>
<evidence type="ECO:0000256" key="2">
    <source>
        <dbReference type="ARBA" id="ARBA00022692"/>
    </source>
</evidence>
<feature type="region of interest" description="Disordered" evidence="7">
    <location>
        <begin position="786"/>
        <end position="821"/>
    </location>
</feature>
<organism evidence="12 13">
    <name type="scientific">Stichopus japonicus</name>
    <name type="common">Sea cucumber</name>
    <dbReference type="NCBI Taxonomy" id="307972"/>
    <lineage>
        <taxon>Eukaryota</taxon>
        <taxon>Metazoa</taxon>
        <taxon>Echinodermata</taxon>
        <taxon>Eleutherozoa</taxon>
        <taxon>Echinozoa</taxon>
        <taxon>Holothuroidea</taxon>
        <taxon>Aspidochirotacea</taxon>
        <taxon>Aspidochirotida</taxon>
        <taxon>Stichopodidae</taxon>
        <taxon>Apostichopus</taxon>
    </lineage>
</organism>
<dbReference type="InterPro" id="IPR057244">
    <property type="entry name" value="GAIN_B"/>
</dbReference>
<protein>
    <recommendedName>
        <fullName evidence="14">G-protein coupled receptor</fullName>
    </recommendedName>
</protein>
<evidence type="ECO:0000259" key="11">
    <source>
        <dbReference type="PROSITE" id="PS50825"/>
    </source>
</evidence>
<dbReference type="GO" id="GO:0007166">
    <property type="term" value="P:cell surface receptor signaling pathway"/>
    <property type="evidence" value="ECO:0007669"/>
    <property type="project" value="InterPro"/>
</dbReference>
<dbReference type="InterPro" id="IPR053066">
    <property type="entry name" value="ADGR_G7"/>
</dbReference>
<dbReference type="InterPro" id="IPR017981">
    <property type="entry name" value="GPCR_2-like_7TM"/>
</dbReference>
<dbReference type="AlphaFoldDB" id="A0A2G8LBN7"/>
<feature type="domain" description="GAIN-B" evidence="9">
    <location>
        <begin position="354"/>
        <end position="539"/>
    </location>
</feature>
<dbReference type="OrthoDB" id="6515930at2759"/>
<dbReference type="Pfam" id="PF02494">
    <property type="entry name" value="HYR"/>
    <property type="match status" value="3"/>
</dbReference>